<dbReference type="AlphaFoldDB" id="A0A914IB17"/>
<sequence>MSNKIICNGCDEMTTTADDRIIALTAQCFKKNQKETNKTNSFRAFGVNALKFVFVEECFESLCEKQFQKWLGQLELNESLGSLSKRCQRPSMSGTAANAQSSTQFF</sequence>
<evidence type="ECO:0000313" key="2">
    <source>
        <dbReference type="Proteomes" id="UP000887572"/>
    </source>
</evidence>
<dbReference type="WBParaSite" id="Gr19_v10_g8306.t1">
    <property type="protein sequence ID" value="Gr19_v10_g8306.t1"/>
    <property type="gene ID" value="Gr19_v10_g8306"/>
</dbReference>
<dbReference type="Proteomes" id="UP000887572">
    <property type="component" value="Unplaced"/>
</dbReference>
<organism evidence="2 3">
    <name type="scientific">Globodera rostochiensis</name>
    <name type="common">Golden nematode worm</name>
    <name type="synonym">Heterodera rostochiensis</name>
    <dbReference type="NCBI Taxonomy" id="31243"/>
    <lineage>
        <taxon>Eukaryota</taxon>
        <taxon>Metazoa</taxon>
        <taxon>Ecdysozoa</taxon>
        <taxon>Nematoda</taxon>
        <taxon>Chromadorea</taxon>
        <taxon>Rhabditida</taxon>
        <taxon>Tylenchina</taxon>
        <taxon>Tylenchomorpha</taxon>
        <taxon>Tylenchoidea</taxon>
        <taxon>Heteroderidae</taxon>
        <taxon>Heteroderinae</taxon>
        <taxon>Globodera</taxon>
    </lineage>
</organism>
<proteinExistence type="predicted"/>
<feature type="region of interest" description="Disordered" evidence="1">
    <location>
        <begin position="86"/>
        <end position="106"/>
    </location>
</feature>
<keyword evidence="2" id="KW-1185">Reference proteome</keyword>
<protein>
    <submittedName>
        <fullName evidence="3">Uncharacterized protein</fullName>
    </submittedName>
</protein>
<evidence type="ECO:0000313" key="3">
    <source>
        <dbReference type="WBParaSite" id="Gr19_v10_g8306.t1"/>
    </source>
</evidence>
<name>A0A914IB17_GLORO</name>
<evidence type="ECO:0000256" key="1">
    <source>
        <dbReference type="SAM" id="MobiDB-lite"/>
    </source>
</evidence>
<feature type="compositionally biased region" description="Polar residues" evidence="1">
    <location>
        <begin position="90"/>
        <end position="106"/>
    </location>
</feature>
<accession>A0A914IB17</accession>
<reference evidence="3" key="1">
    <citation type="submission" date="2022-11" db="UniProtKB">
        <authorList>
            <consortium name="WormBaseParasite"/>
        </authorList>
    </citation>
    <scope>IDENTIFICATION</scope>
</reference>